<dbReference type="InterPro" id="IPR048362">
    <property type="entry name" value="PARG_helical"/>
</dbReference>
<evidence type="ECO:0000259" key="6">
    <source>
        <dbReference type="Pfam" id="PF04129"/>
    </source>
</evidence>
<dbReference type="InterPro" id="IPR048319">
    <property type="entry name" value="Vps52_CC"/>
</dbReference>
<dbReference type="GO" id="GO:0005829">
    <property type="term" value="C:cytosol"/>
    <property type="evidence" value="ECO:0007669"/>
    <property type="project" value="GOC"/>
</dbReference>
<name>A0AAV9F2X5_ACOCL</name>
<reference evidence="9" key="2">
    <citation type="submission" date="2023-06" db="EMBL/GenBank/DDBJ databases">
        <authorList>
            <person name="Ma L."/>
            <person name="Liu K.-W."/>
            <person name="Li Z."/>
            <person name="Hsiao Y.-Y."/>
            <person name="Qi Y."/>
            <person name="Fu T."/>
            <person name="Tang G."/>
            <person name="Zhang D."/>
            <person name="Sun W.-H."/>
            <person name="Liu D.-K."/>
            <person name="Li Y."/>
            <person name="Chen G.-Z."/>
            <person name="Liu X.-D."/>
            <person name="Liao X.-Y."/>
            <person name="Jiang Y.-T."/>
            <person name="Yu X."/>
            <person name="Hao Y."/>
            <person name="Huang J."/>
            <person name="Zhao X.-W."/>
            <person name="Ke S."/>
            <person name="Chen Y.-Y."/>
            <person name="Wu W.-L."/>
            <person name="Hsu J.-L."/>
            <person name="Lin Y.-F."/>
            <person name="Huang M.-D."/>
            <person name="Li C.-Y."/>
            <person name="Huang L."/>
            <person name="Wang Z.-W."/>
            <person name="Zhao X."/>
            <person name="Zhong W.-Y."/>
            <person name="Peng D.-H."/>
            <person name="Ahmad S."/>
            <person name="Lan S."/>
            <person name="Zhang J.-S."/>
            <person name="Tsai W.-C."/>
            <person name="Van De Peer Y."/>
            <person name="Liu Z.-J."/>
        </authorList>
    </citation>
    <scope>NUCLEOTIDE SEQUENCE</scope>
    <source>
        <strain evidence="9">CP</strain>
        <tissue evidence="9">Leaves</tissue>
    </source>
</reference>
<comment type="caution">
    <text evidence="9">The sequence shown here is derived from an EMBL/GenBank/DDBJ whole genome shotgun (WGS) entry which is preliminary data.</text>
</comment>
<evidence type="ECO:0000256" key="4">
    <source>
        <dbReference type="ARBA" id="ARBA00022927"/>
    </source>
</evidence>
<sequence length="196" mass="22170">MLAFNAAGGYTLLFDDLMSSVASREFFGDTVPALANLLLRLPTLLEWHYLESDRVFGDVGEGAVIRTGLRILQSQEAGIVFLSQVLHSGFIEDQHYEALEVFEFIIQKLYALRKPKTNIQILQQSVLLKYKNMVRRYIPRFGVGAYIDTMNKVLSTHFRAYIQALEKLQLDIATSSDLIGVEARSAGLFFIEEESL</sequence>
<reference evidence="9" key="1">
    <citation type="journal article" date="2023" name="Nat. Commun.">
        <title>Diploid and tetraploid genomes of Acorus and the evolution of monocots.</title>
        <authorList>
            <person name="Ma L."/>
            <person name="Liu K.W."/>
            <person name="Li Z."/>
            <person name="Hsiao Y.Y."/>
            <person name="Qi Y."/>
            <person name="Fu T."/>
            <person name="Tang G.D."/>
            <person name="Zhang D."/>
            <person name="Sun W.H."/>
            <person name="Liu D.K."/>
            <person name="Li Y."/>
            <person name="Chen G.Z."/>
            <person name="Liu X.D."/>
            <person name="Liao X.Y."/>
            <person name="Jiang Y.T."/>
            <person name="Yu X."/>
            <person name="Hao Y."/>
            <person name="Huang J."/>
            <person name="Zhao X.W."/>
            <person name="Ke S."/>
            <person name="Chen Y.Y."/>
            <person name="Wu W.L."/>
            <person name="Hsu J.L."/>
            <person name="Lin Y.F."/>
            <person name="Huang M.D."/>
            <person name="Li C.Y."/>
            <person name="Huang L."/>
            <person name="Wang Z.W."/>
            <person name="Zhao X."/>
            <person name="Zhong W.Y."/>
            <person name="Peng D.H."/>
            <person name="Ahmad S."/>
            <person name="Lan S."/>
            <person name="Zhang J.S."/>
            <person name="Tsai W.C."/>
            <person name="Van de Peer Y."/>
            <person name="Liu Z.J."/>
        </authorList>
    </citation>
    <scope>NUCLEOTIDE SEQUENCE</scope>
    <source>
        <strain evidence="9">CP</strain>
    </source>
</reference>
<dbReference type="Pfam" id="PF20655">
    <property type="entry name" value="Vps52_C"/>
    <property type="match status" value="1"/>
</dbReference>
<gene>
    <name evidence="9" type="primary">PARG1</name>
    <name evidence="9" type="ORF">QJS10_CPB04g02011</name>
</gene>
<keyword evidence="10" id="KW-1185">Reference proteome</keyword>
<evidence type="ECO:0000256" key="1">
    <source>
        <dbReference type="ARBA" id="ARBA00004601"/>
    </source>
</evidence>
<keyword evidence="3" id="KW-0813">Transport</keyword>
<dbReference type="PANTHER" id="PTHR14190">
    <property type="entry name" value="SUPPRESSOR OF ACTIN MUTATIONS 2/VACUOLAR PROTEIN SORTING 52"/>
    <property type="match status" value="1"/>
</dbReference>
<dbReference type="GO" id="GO:0000938">
    <property type="term" value="C:GARP complex"/>
    <property type="evidence" value="ECO:0007669"/>
    <property type="project" value="TreeGrafter"/>
</dbReference>
<comment type="similarity">
    <text evidence="2">Belongs to the VPS52 family.</text>
</comment>
<keyword evidence="5" id="KW-0333">Golgi apparatus</keyword>
<dbReference type="GO" id="GO:0015031">
    <property type="term" value="P:protein transport"/>
    <property type="evidence" value="ECO:0007669"/>
    <property type="project" value="UniProtKB-KW"/>
</dbReference>
<organism evidence="9 10">
    <name type="scientific">Acorus calamus</name>
    <name type="common">Sweet flag</name>
    <dbReference type="NCBI Taxonomy" id="4465"/>
    <lineage>
        <taxon>Eukaryota</taxon>
        <taxon>Viridiplantae</taxon>
        <taxon>Streptophyta</taxon>
        <taxon>Embryophyta</taxon>
        <taxon>Tracheophyta</taxon>
        <taxon>Spermatophyta</taxon>
        <taxon>Magnoliopsida</taxon>
        <taxon>Liliopsida</taxon>
        <taxon>Acoraceae</taxon>
        <taxon>Acorus</taxon>
    </lineage>
</organism>
<dbReference type="Pfam" id="PF04129">
    <property type="entry name" value="Vps52_CC"/>
    <property type="match status" value="1"/>
</dbReference>
<feature type="domain" description="Vps52 coiled-coil" evidence="6">
    <location>
        <begin position="101"/>
        <end position="133"/>
    </location>
</feature>
<keyword evidence="4" id="KW-0653">Protein transport</keyword>
<evidence type="ECO:0000259" key="7">
    <source>
        <dbReference type="Pfam" id="PF20655"/>
    </source>
</evidence>
<evidence type="ECO:0000313" key="9">
    <source>
        <dbReference type="EMBL" id="KAK1318907.1"/>
    </source>
</evidence>
<dbReference type="GO" id="GO:0019905">
    <property type="term" value="F:syntaxin binding"/>
    <property type="evidence" value="ECO:0007669"/>
    <property type="project" value="TreeGrafter"/>
</dbReference>
<evidence type="ECO:0000256" key="2">
    <source>
        <dbReference type="ARBA" id="ARBA00008180"/>
    </source>
</evidence>
<evidence type="ECO:0000256" key="5">
    <source>
        <dbReference type="ARBA" id="ARBA00023034"/>
    </source>
</evidence>
<dbReference type="GO" id="GO:0006896">
    <property type="term" value="P:Golgi to vacuole transport"/>
    <property type="evidence" value="ECO:0007669"/>
    <property type="project" value="TreeGrafter"/>
</dbReference>
<evidence type="ECO:0000313" key="10">
    <source>
        <dbReference type="Proteomes" id="UP001180020"/>
    </source>
</evidence>
<dbReference type="GO" id="GO:0032456">
    <property type="term" value="P:endocytic recycling"/>
    <property type="evidence" value="ECO:0007669"/>
    <property type="project" value="TreeGrafter"/>
</dbReference>
<dbReference type="Proteomes" id="UP001180020">
    <property type="component" value="Unassembled WGS sequence"/>
</dbReference>
<feature type="domain" description="PARG helical" evidence="8">
    <location>
        <begin position="20"/>
        <end position="85"/>
    </location>
</feature>
<dbReference type="AlphaFoldDB" id="A0AAV9F2X5"/>
<evidence type="ECO:0000256" key="3">
    <source>
        <dbReference type="ARBA" id="ARBA00022448"/>
    </source>
</evidence>
<proteinExistence type="inferred from homology"/>
<feature type="domain" description="Vps52 C-terminal" evidence="7">
    <location>
        <begin position="148"/>
        <end position="191"/>
    </location>
</feature>
<protein>
    <submittedName>
        <fullName evidence="9">Poly(ADP-ribose) glycohydrolase 1</fullName>
    </submittedName>
</protein>
<accession>A0AAV9F2X5</accession>
<dbReference type="GO" id="GO:0042147">
    <property type="term" value="P:retrograde transport, endosome to Golgi"/>
    <property type="evidence" value="ECO:0007669"/>
    <property type="project" value="TreeGrafter"/>
</dbReference>
<comment type="subcellular location">
    <subcellularLocation>
        <location evidence="1">Golgi apparatus</location>
        <location evidence="1">trans-Golgi network</location>
    </subcellularLocation>
</comment>
<evidence type="ECO:0000259" key="8">
    <source>
        <dbReference type="Pfam" id="PF20811"/>
    </source>
</evidence>
<dbReference type="InterPro" id="IPR007258">
    <property type="entry name" value="Vps52"/>
</dbReference>
<dbReference type="Pfam" id="PF20811">
    <property type="entry name" value="PARG_cat_N"/>
    <property type="match status" value="1"/>
</dbReference>
<dbReference type="EMBL" id="JAUJYO010000004">
    <property type="protein sequence ID" value="KAK1318907.1"/>
    <property type="molecule type" value="Genomic_DNA"/>
</dbReference>
<dbReference type="InterPro" id="IPR048361">
    <property type="entry name" value="Vps52_C"/>
</dbReference>
<dbReference type="PANTHER" id="PTHR14190:SF7">
    <property type="entry name" value="VACUOLAR PROTEIN SORTING-ASSOCIATED PROTEIN 52 HOMOLOG"/>
    <property type="match status" value="1"/>
</dbReference>